<comment type="caution">
    <text evidence="2">The sequence shown here is derived from an EMBL/GenBank/DDBJ whole genome shotgun (WGS) entry which is preliminary data.</text>
</comment>
<organism evidence="2 3">
    <name type="scientific">Malus baccata</name>
    <name type="common">Siberian crab apple</name>
    <name type="synonym">Pyrus baccata</name>
    <dbReference type="NCBI Taxonomy" id="106549"/>
    <lineage>
        <taxon>Eukaryota</taxon>
        <taxon>Viridiplantae</taxon>
        <taxon>Streptophyta</taxon>
        <taxon>Embryophyta</taxon>
        <taxon>Tracheophyta</taxon>
        <taxon>Spermatophyta</taxon>
        <taxon>Magnoliopsida</taxon>
        <taxon>eudicotyledons</taxon>
        <taxon>Gunneridae</taxon>
        <taxon>Pentapetalae</taxon>
        <taxon>rosids</taxon>
        <taxon>fabids</taxon>
        <taxon>Rosales</taxon>
        <taxon>Rosaceae</taxon>
        <taxon>Amygdaloideae</taxon>
        <taxon>Maleae</taxon>
        <taxon>Malus</taxon>
    </lineage>
</organism>
<accession>A0A540MHI1</accession>
<gene>
    <name evidence="2" type="ORF">C1H46_016286</name>
</gene>
<dbReference type="AlphaFoldDB" id="A0A540MHI1"/>
<proteinExistence type="predicted"/>
<feature type="region of interest" description="Disordered" evidence="1">
    <location>
        <begin position="31"/>
        <end position="58"/>
    </location>
</feature>
<dbReference type="EMBL" id="VIEB01000258">
    <property type="protein sequence ID" value="TQD98164.1"/>
    <property type="molecule type" value="Genomic_DNA"/>
</dbReference>
<sequence length="138" mass="15493">MKIQENNNLTPCRRHQNFVSIQDIKLQNHISKGGDRGLRTTRRHKEAEKEVEGRRGKGVLGKKKGFQIEALSGIQIPSIVRETDSGYIGSLIPHPEREGRKKKADAIAEAKNLMEMESSEKKMTSETSPSPKPNFEGN</sequence>
<dbReference type="Proteomes" id="UP000315295">
    <property type="component" value="Unassembled WGS sequence"/>
</dbReference>
<keyword evidence="3" id="KW-1185">Reference proteome</keyword>
<name>A0A540MHI1_MALBA</name>
<feature type="compositionally biased region" description="Basic and acidic residues" evidence="1">
    <location>
        <begin position="114"/>
        <end position="124"/>
    </location>
</feature>
<reference evidence="2 3" key="1">
    <citation type="journal article" date="2019" name="G3 (Bethesda)">
        <title>Sequencing of a Wild Apple (Malus baccata) Genome Unravels the Differences Between Cultivated and Wild Apple Species Regarding Disease Resistance and Cold Tolerance.</title>
        <authorList>
            <person name="Chen X."/>
        </authorList>
    </citation>
    <scope>NUCLEOTIDE SEQUENCE [LARGE SCALE GENOMIC DNA]</scope>
    <source>
        <strain evidence="3">cv. Shandingzi</strain>
        <tissue evidence="2">Leaves</tissue>
    </source>
</reference>
<protein>
    <submittedName>
        <fullName evidence="2">Uncharacterized protein</fullName>
    </submittedName>
</protein>
<evidence type="ECO:0000313" key="2">
    <source>
        <dbReference type="EMBL" id="TQD98164.1"/>
    </source>
</evidence>
<feature type="compositionally biased region" description="Basic and acidic residues" evidence="1">
    <location>
        <begin position="45"/>
        <end position="55"/>
    </location>
</feature>
<evidence type="ECO:0000313" key="3">
    <source>
        <dbReference type="Proteomes" id="UP000315295"/>
    </source>
</evidence>
<evidence type="ECO:0000256" key="1">
    <source>
        <dbReference type="SAM" id="MobiDB-lite"/>
    </source>
</evidence>
<feature type="region of interest" description="Disordered" evidence="1">
    <location>
        <begin position="114"/>
        <end position="138"/>
    </location>
</feature>